<evidence type="ECO:0000256" key="1">
    <source>
        <dbReference type="SAM" id="MobiDB-lite"/>
    </source>
</evidence>
<dbReference type="AlphaFoldDB" id="A0A9P6WTG2"/>
<accession>A0A9P6WTG2</accession>
<proteinExistence type="predicted"/>
<evidence type="ECO:0000313" key="2">
    <source>
        <dbReference type="EMBL" id="KAG1277945.1"/>
    </source>
</evidence>
<dbReference type="EMBL" id="JAANQT010009227">
    <property type="protein sequence ID" value="KAG1277945.1"/>
    <property type="molecule type" value="Genomic_DNA"/>
</dbReference>
<dbReference type="Proteomes" id="UP000716291">
    <property type="component" value="Unassembled WGS sequence"/>
</dbReference>
<comment type="caution">
    <text evidence="2">The sequence shown here is derived from an EMBL/GenBank/DDBJ whole genome shotgun (WGS) entry which is preliminary data.</text>
</comment>
<organism evidence="2 3">
    <name type="scientific">Rhizopus oryzae</name>
    <name type="common">Mucormycosis agent</name>
    <name type="synonym">Rhizopus arrhizus var. delemar</name>
    <dbReference type="NCBI Taxonomy" id="64495"/>
    <lineage>
        <taxon>Eukaryota</taxon>
        <taxon>Fungi</taxon>
        <taxon>Fungi incertae sedis</taxon>
        <taxon>Mucoromycota</taxon>
        <taxon>Mucoromycotina</taxon>
        <taxon>Mucoromycetes</taxon>
        <taxon>Mucorales</taxon>
        <taxon>Mucorineae</taxon>
        <taxon>Rhizopodaceae</taxon>
        <taxon>Rhizopus</taxon>
    </lineage>
</organism>
<feature type="compositionally biased region" description="Basic and acidic residues" evidence="1">
    <location>
        <begin position="1"/>
        <end position="12"/>
    </location>
</feature>
<name>A0A9P6WTG2_RHIOR</name>
<keyword evidence="3" id="KW-1185">Reference proteome</keyword>
<feature type="region of interest" description="Disordered" evidence="1">
    <location>
        <begin position="1"/>
        <end position="80"/>
    </location>
</feature>
<protein>
    <submittedName>
        <fullName evidence="2">Uncharacterized protein</fullName>
    </submittedName>
</protein>
<reference evidence="2" key="1">
    <citation type="journal article" date="2020" name="Microb. Genom.">
        <title>Genetic diversity of clinical and environmental Mucorales isolates obtained from an investigation of mucormycosis cases among solid organ transplant recipients.</title>
        <authorList>
            <person name="Nguyen M.H."/>
            <person name="Kaul D."/>
            <person name="Muto C."/>
            <person name="Cheng S.J."/>
            <person name="Richter R.A."/>
            <person name="Bruno V.M."/>
            <person name="Liu G."/>
            <person name="Beyhan S."/>
            <person name="Sundermann A.J."/>
            <person name="Mounaud S."/>
            <person name="Pasculle A.W."/>
            <person name="Nierman W.C."/>
            <person name="Driscoll E."/>
            <person name="Cumbie R."/>
            <person name="Clancy C.J."/>
            <person name="Dupont C.L."/>
        </authorList>
    </citation>
    <scope>NUCLEOTIDE SEQUENCE</scope>
    <source>
        <strain evidence="2">GL11</strain>
    </source>
</reference>
<evidence type="ECO:0000313" key="3">
    <source>
        <dbReference type="Proteomes" id="UP000716291"/>
    </source>
</evidence>
<gene>
    <name evidence="2" type="ORF">G6F64_014684</name>
</gene>
<sequence length="80" mass="8286">MDRAYGPIDRHDRVRRGGRARKPDRGRRGAGHVPGDGQPLPGRGRRLAGGAPAAPDHPPGQPDRSGRGGVGALPADAGDR</sequence>